<dbReference type="EMBL" id="BMIF01000021">
    <property type="protein sequence ID" value="GGA81477.1"/>
    <property type="molecule type" value="Genomic_DNA"/>
</dbReference>
<dbReference type="PANTHER" id="PTHR43776:SF7">
    <property type="entry name" value="D,D-DIPEPTIDE TRANSPORT ATP-BINDING PROTEIN DDPF-RELATED"/>
    <property type="match status" value="1"/>
</dbReference>
<dbReference type="InterPro" id="IPR017871">
    <property type="entry name" value="ABC_transporter-like_CS"/>
</dbReference>
<evidence type="ECO:0000313" key="8">
    <source>
        <dbReference type="Proteomes" id="UP000636264"/>
    </source>
</evidence>
<dbReference type="SUPFAM" id="SSF52540">
    <property type="entry name" value="P-loop containing nucleoside triphosphate hydrolases"/>
    <property type="match status" value="2"/>
</dbReference>
<dbReference type="NCBIfam" id="NF008453">
    <property type="entry name" value="PRK11308.1"/>
    <property type="match status" value="2"/>
</dbReference>
<dbReference type="InterPro" id="IPR003593">
    <property type="entry name" value="AAA+_ATPase"/>
</dbReference>
<dbReference type="SMART" id="SM00382">
    <property type="entry name" value="AAA"/>
    <property type="match status" value="2"/>
</dbReference>
<dbReference type="InterPro" id="IPR003439">
    <property type="entry name" value="ABC_transporter-like_ATP-bd"/>
</dbReference>
<dbReference type="Gene3D" id="3.40.50.300">
    <property type="entry name" value="P-loop containing nucleotide triphosphate hydrolases"/>
    <property type="match status" value="2"/>
</dbReference>
<comment type="caution">
    <text evidence="7">The sequence shown here is derived from an EMBL/GenBank/DDBJ whole genome shotgun (WGS) entry which is preliminary data.</text>
</comment>
<dbReference type="Pfam" id="PF00005">
    <property type="entry name" value="ABC_tran"/>
    <property type="match status" value="2"/>
</dbReference>
<dbReference type="CDD" id="cd03257">
    <property type="entry name" value="ABC_NikE_OppD_transporters"/>
    <property type="match status" value="2"/>
</dbReference>
<dbReference type="AlphaFoldDB" id="A0A916WAV7"/>
<dbReference type="GO" id="GO:0055085">
    <property type="term" value="P:transmembrane transport"/>
    <property type="evidence" value="ECO:0007669"/>
    <property type="project" value="UniProtKB-ARBA"/>
</dbReference>
<sequence length="554" mass="60946">MTRHMTEPLLTVSDLRISYRNALRTGIAVDGLSFSIAPGESLALVGESGCGKSTTALSILRLLPGETEIEGSILFEGKNLATASESEMEKIRGNDIGIVFQEPQTTLNPVYRVGWQIGEVLRRHLKISAREARERTLELLRIVALPDVERIIDAFPHELSGGQRQRIVIAMAIALKPKLLVADEPTTALDVSIRRQILELIDRLRRELNMAVLLISHDLPLVSQWTDRAVVIHHGQVMDTLASRDLFRNAKHTYTQGLIGASLRLDDDRSCNQHRLAEVSVTRQSDGSFNYELRRPNPPATPLPVAEPRQHGLAVNDLVVRYDRRTAVDGVSFNIPKGRTLGIVGESGSGKSTVARAIIGLVRPESGAVSLDGVRLTRFSGTALRSHRKRIQMIFQDPFASLNPRHTVQRILDGVLVANGISDRLERQGRIASSLDHVGLPQTAAGRHPHEFSGGQRQRIAIARALILRPEFVLCDEPTSALDVSVQAQILNLLADLKQELGLSYLFISHDLAVVRFIADDVIVMRNGRIVEQGSSIWTAPSTEYARALLAAAA</sequence>
<feature type="domain" description="ABC transporter" evidence="6">
    <location>
        <begin position="10"/>
        <end position="259"/>
    </location>
</feature>
<keyword evidence="5 7" id="KW-0067">ATP-binding</keyword>
<feature type="domain" description="ABC transporter" evidence="6">
    <location>
        <begin position="313"/>
        <end position="552"/>
    </location>
</feature>
<evidence type="ECO:0000256" key="4">
    <source>
        <dbReference type="ARBA" id="ARBA00022741"/>
    </source>
</evidence>
<dbReference type="PROSITE" id="PS50893">
    <property type="entry name" value="ABC_TRANSPORTER_2"/>
    <property type="match status" value="2"/>
</dbReference>
<protein>
    <submittedName>
        <fullName evidence="7">ABC transporter ATP-binding protein</fullName>
    </submittedName>
</protein>
<evidence type="ECO:0000256" key="1">
    <source>
        <dbReference type="ARBA" id="ARBA00004417"/>
    </source>
</evidence>
<dbReference type="FunFam" id="3.40.50.300:FF:000016">
    <property type="entry name" value="Oligopeptide ABC transporter ATP-binding component"/>
    <property type="match status" value="1"/>
</dbReference>
<proteinExistence type="inferred from homology"/>
<gene>
    <name evidence="7" type="primary">dfpD</name>
    <name evidence="7" type="ORF">GCM10011385_39640</name>
</gene>
<accession>A0A916WAV7</accession>
<evidence type="ECO:0000256" key="5">
    <source>
        <dbReference type="ARBA" id="ARBA00022840"/>
    </source>
</evidence>
<dbReference type="Proteomes" id="UP000636264">
    <property type="component" value="Unassembled WGS sequence"/>
</dbReference>
<evidence type="ECO:0000256" key="2">
    <source>
        <dbReference type="ARBA" id="ARBA00005417"/>
    </source>
</evidence>
<keyword evidence="3" id="KW-0813">Transport</keyword>
<dbReference type="GO" id="GO:0016887">
    <property type="term" value="F:ATP hydrolysis activity"/>
    <property type="evidence" value="ECO:0007669"/>
    <property type="project" value="InterPro"/>
</dbReference>
<dbReference type="PANTHER" id="PTHR43776">
    <property type="entry name" value="TRANSPORT ATP-BINDING PROTEIN"/>
    <property type="match status" value="1"/>
</dbReference>
<dbReference type="GO" id="GO:0005524">
    <property type="term" value="F:ATP binding"/>
    <property type="evidence" value="ECO:0007669"/>
    <property type="project" value="UniProtKB-KW"/>
</dbReference>
<keyword evidence="8" id="KW-1185">Reference proteome</keyword>
<reference evidence="7" key="2">
    <citation type="submission" date="2020-09" db="EMBL/GenBank/DDBJ databases">
        <authorList>
            <person name="Sun Q."/>
            <person name="Zhou Y."/>
        </authorList>
    </citation>
    <scope>NUCLEOTIDE SEQUENCE</scope>
    <source>
        <strain evidence="7">CGMCC 1.15320</strain>
    </source>
</reference>
<organism evidence="7 8">
    <name type="scientific">Nitratireductor aestuarii</name>
    <dbReference type="NCBI Taxonomy" id="1735103"/>
    <lineage>
        <taxon>Bacteria</taxon>
        <taxon>Pseudomonadati</taxon>
        <taxon>Pseudomonadota</taxon>
        <taxon>Alphaproteobacteria</taxon>
        <taxon>Hyphomicrobiales</taxon>
        <taxon>Phyllobacteriaceae</taxon>
        <taxon>Nitratireductor</taxon>
    </lineage>
</organism>
<dbReference type="NCBIfam" id="NF007739">
    <property type="entry name" value="PRK10419.1"/>
    <property type="match status" value="2"/>
</dbReference>
<dbReference type="InterPro" id="IPR050319">
    <property type="entry name" value="ABC_transp_ATP-bind"/>
</dbReference>
<evidence type="ECO:0000256" key="3">
    <source>
        <dbReference type="ARBA" id="ARBA00022448"/>
    </source>
</evidence>
<evidence type="ECO:0000313" key="7">
    <source>
        <dbReference type="EMBL" id="GGA81477.1"/>
    </source>
</evidence>
<name>A0A916WAV7_9HYPH</name>
<comment type="subcellular location">
    <subcellularLocation>
        <location evidence="1">Cell inner membrane</location>
        <topology evidence="1">Peripheral membrane protein</topology>
    </subcellularLocation>
</comment>
<keyword evidence="4" id="KW-0547">Nucleotide-binding</keyword>
<evidence type="ECO:0000259" key="6">
    <source>
        <dbReference type="PROSITE" id="PS50893"/>
    </source>
</evidence>
<reference evidence="7" key="1">
    <citation type="journal article" date="2014" name="Int. J. Syst. Evol. Microbiol.">
        <title>Complete genome sequence of Corynebacterium casei LMG S-19264T (=DSM 44701T), isolated from a smear-ripened cheese.</title>
        <authorList>
            <consortium name="US DOE Joint Genome Institute (JGI-PGF)"/>
            <person name="Walter F."/>
            <person name="Albersmeier A."/>
            <person name="Kalinowski J."/>
            <person name="Ruckert C."/>
        </authorList>
    </citation>
    <scope>NUCLEOTIDE SEQUENCE</scope>
    <source>
        <strain evidence="7">CGMCC 1.15320</strain>
    </source>
</reference>
<dbReference type="GO" id="GO:0005886">
    <property type="term" value="C:plasma membrane"/>
    <property type="evidence" value="ECO:0007669"/>
    <property type="project" value="UniProtKB-SubCell"/>
</dbReference>
<dbReference type="PROSITE" id="PS00211">
    <property type="entry name" value="ABC_TRANSPORTER_1"/>
    <property type="match status" value="2"/>
</dbReference>
<comment type="similarity">
    <text evidence="2">Belongs to the ABC transporter superfamily.</text>
</comment>
<dbReference type="InterPro" id="IPR027417">
    <property type="entry name" value="P-loop_NTPase"/>
</dbReference>